<keyword evidence="2" id="KW-1185">Reference proteome</keyword>
<name>A0A183DQI9_9BILA</name>
<reference evidence="1 2" key="2">
    <citation type="submission" date="2018-11" db="EMBL/GenBank/DDBJ databases">
        <authorList>
            <consortium name="Pathogen Informatics"/>
        </authorList>
    </citation>
    <scope>NUCLEOTIDE SEQUENCE [LARGE SCALE GENOMIC DNA]</scope>
</reference>
<evidence type="ECO:0000313" key="1">
    <source>
        <dbReference type="EMBL" id="VDN18165.1"/>
    </source>
</evidence>
<dbReference type="EMBL" id="UYRT01078270">
    <property type="protein sequence ID" value="VDN18165.1"/>
    <property type="molecule type" value="Genomic_DNA"/>
</dbReference>
<dbReference type="AlphaFoldDB" id="A0A183DQI9"/>
<dbReference type="Proteomes" id="UP000271098">
    <property type="component" value="Unassembled WGS sequence"/>
</dbReference>
<proteinExistence type="predicted"/>
<evidence type="ECO:0000313" key="2">
    <source>
        <dbReference type="Proteomes" id="UP000271098"/>
    </source>
</evidence>
<sequence>MSVRREERNGGVHRHITAIILVYMSAVDIESRHWLNLYMQSSGLEWEKEKGGGQGLTANYHRTTGGT</sequence>
<accession>A0A183DQI9</accession>
<protein>
    <submittedName>
        <fullName evidence="1 3">Uncharacterized protein</fullName>
    </submittedName>
</protein>
<evidence type="ECO:0000313" key="3">
    <source>
        <dbReference type="WBParaSite" id="GPUH_0001099301-mRNA-1"/>
    </source>
</evidence>
<organism evidence="3">
    <name type="scientific">Gongylonema pulchrum</name>
    <dbReference type="NCBI Taxonomy" id="637853"/>
    <lineage>
        <taxon>Eukaryota</taxon>
        <taxon>Metazoa</taxon>
        <taxon>Ecdysozoa</taxon>
        <taxon>Nematoda</taxon>
        <taxon>Chromadorea</taxon>
        <taxon>Rhabditida</taxon>
        <taxon>Spirurina</taxon>
        <taxon>Spiruromorpha</taxon>
        <taxon>Spiruroidea</taxon>
        <taxon>Gongylonematidae</taxon>
        <taxon>Gongylonema</taxon>
    </lineage>
</organism>
<reference evidence="3" key="1">
    <citation type="submission" date="2016-06" db="UniProtKB">
        <authorList>
            <consortium name="WormBaseParasite"/>
        </authorList>
    </citation>
    <scope>IDENTIFICATION</scope>
</reference>
<dbReference type="WBParaSite" id="GPUH_0001099301-mRNA-1">
    <property type="protein sequence ID" value="GPUH_0001099301-mRNA-1"/>
    <property type="gene ID" value="GPUH_0001099301"/>
</dbReference>
<gene>
    <name evidence="1" type="ORF">GPUH_LOCUS10980</name>
</gene>